<name>A0A829HVK9_9MYCO</name>
<organism evidence="1 2">
    <name type="scientific">Mycobacteroides abscessus subsp. bolletii CRM-0020</name>
    <dbReference type="NCBI Taxonomy" id="1306401"/>
    <lineage>
        <taxon>Bacteria</taxon>
        <taxon>Bacillati</taxon>
        <taxon>Actinomycetota</taxon>
        <taxon>Actinomycetes</taxon>
        <taxon>Mycobacteriales</taxon>
        <taxon>Mycobacteriaceae</taxon>
        <taxon>Mycobacteroides</taxon>
        <taxon>Mycobacteroides abscessus</taxon>
    </lineage>
</organism>
<proteinExistence type="predicted"/>
<sequence length="32" mass="3571">MIDPPQLIRYDQTSIANGWAVEAFNDGTNEGF</sequence>
<dbReference type="EMBL" id="ATFQ01000021">
    <property type="protein sequence ID" value="EPQ23355.1"/>
    <property type="molecule type" value="Genomic_DNA"/>
</dbReference>
<protein>
    <submittedName>
        <fullName evidence="1">Uncharacterized protein</fullName>
    </submittedName>
</protein>
<reference evidence="1 2" key="1">
    <citation type="journal article" date="2013" name="Genome Announc.">
        <title>Genome Sequence of an Epidemic Isolate of Mycobacterium abscessus subsp. bolletii from Rio de Janeiro, Brazil.</title>
        <authorList>
            <person name="Davidson R.M."/>
            <person name="Reynolds P.R."/>
            <person name="Farias-Hesson E."/>
            <person name="Duarte R.S."/>
            <person name="Jackson M."/>
            <person name="Strong M."/>
        </authorList>
    </citation>
    <scope>NUCLEOTIDE SEQUENCE [LARGE SCALE GENOMIC DNA]</scope>
    <source>
        <strain evidence="1 2">CRM-0020</strain>
    </source>
</reference>
<evidence type="ECO:0000313" key="2">
    <source>
        <dbReference type="Proteomes" id="UP000014969"/>
    </source>
</evidence>
<evidence type="ECO:0000313" key="1">
    <source>
        <dbReference type="EMBL" id="EPQ23355.1"/>
    </source>
</evidence>
<accession>A0A829HVK9</accession>
<dbReference type="AlphaFoldDB" id="A0A829HVK9"/>
<comment type="caution">
    <text evidence="1">The sequence shown here is derived from an EMBL/GenBank/DDBJ whole genome shotgun (WGS) entry which is preliminary data.</text>
</comment>
<dbReference type="Proteomes" id="UP000014969">
    <property type="component" value="Unassembled WGS sequence"/>
</dbReference>
<gene>
    <name evidence="1" type="ORF">J108_11515</name>
</gene>